<dbReference type="STRING" id="42157.A0A182EJF2"/>
<dbReference type="FunFam" id="3.90.950.10:FF:000003">
    <property type="entry name" value="Inosine triphosphate pyrophosphatase"/>
    <property type="match status" value="1"/>
</dbReference>
<evidence type="ECO:0000256" key="8">
    <source>
        <dbReference type="ARBA" id="ARBA00023080"/>
    </source>
</evidence>
<reference evidence="14 15" key="2">
    <citation type="submission" date="2018-08" db="EMBL/GenBank/DDBJ databases">
        <authorList>
            <person name="Laetsch R D."/>
            <person name="Stevens L."/>
            <person name="Kumar S."/>
            <person name="Blaxter L. M."/>
        </authorList>
    </citation>
    <scope>NUCLEOTIDE SEQUENCE [LARGE SCALE GENOMIC DNA]</scope>
</reference>
<comment type="caution">
    <text evidence="13">Lacks conserved residue(s) required for the propagation of feature annotation.</text>
</comment>
<comment type="catalytic activity">
    <reaction evidence="12">
        <text>N(6)-hydroxy-dATP + H2O = N(6)-hydroxy-dAMP + diphosphate + H(+)</text>
        <dbReference type="Rhea" id="RHEA:83971"/>
        <dbReference type="ChEBI" id="CHEBI:15377"/>
        <dbReference type="ChEBI" id="CHEBI:15378"/>
        <dbReference type="ChEBI" id="CHEBI:33019"/>
        <dbReference type="ChEBI" id="CHEBI:233529"/>
        <dbReference type="ChEBI" id="CHEBI:233530"/>
    </reaction>
    <physiologicalReaction direction="left-to-right" evidence="12">
        <dbReference type="Rhea" id="RHEA:83972"/>
    </physiologicalReaction>
</comment>
<keyword evidence="6 13" id="KW-0378">Hydrolase</keyword>
<dbReference type="CDD" id="cd00515">
    <property type="entry name" value="HAM1"/>
    <property type="match status" value="1"/>
</dbReference>
<dbReference type="GO" id="GO:0046872">
    <property type="term" value="F:metal ion binding"/>
    <property type="evidence" value="ECO:0007669"/>
    <property type="project" value="UniProtKB-KW"/>
</dbReference>
<evidence type="ECO:0000256" key="2">
    <source>
        <dbReference type="ARBA" id="ARBA00008023"/>
    </source>
</evidence>
<dbReference type="EC" id="3.6.1.66" evidence="13"/>
<evidence type="ECO:0000256" key="7">
    <source>
        <dbReference type="ARBA" id="ARBA00022842"/>
    </source>
</evidence>
<comment type="function">
    <text evidence="9">Pyrophosphatase that hydrolyzes the non-canonical purine nucleotides inosine triphosphate (ITP), deoxyinosine triphosphate (dITP) as well as 2'-deoxy-N-6-hydroxylaminopurine triphosphate (dHAPTP) and xanthosine 5'-triphosphate (XTP) to their respective monophosphate derivatives. The enzyme does not distinguish between the deoxy- and ribose forms. Probably excludes non-canonical purines from RNA and DNA precursor pools, thus preventing their incorporation into RNA and DNA and avoiding chromosomal lesions.</text>
</comment>
<keyword evidence="13" id="KW-0464">Manganese</keyword>
<keyword evidence="4 13" id="KW-0479">Metal-binding</keyword>
<keyword evidence="15" id="KW-1185">Reference proteome</keyword>
<dbReference type="OrthoDB" id="6288734at2759"/>
<dbReference type="GO" id="GO:0036220">
    <property type="term" value="F:ITP diphosphatase activity"/>
    <property type="evidence" value="ECO:0007669"/>
    <property type="project" value="UniProtKB-UniRule"/>
</dbReference>
<dbReference type="GO" id="GO:0036222">
    <property type="term" value="F:XTP diphosphatase activity"/>
    <property type="evidence" value="ECO:0007669"/>
    <property type="project" value="UniProtKB-UniRule"/>
</dbReference>
<feature type="binding site" evidence="13">
    <location>
        <begin position="337"/>
        <end position="340"/>
    </location>
    <ligand>
        <name>ITP</name>
        <dbReference type="ChEBI" id="CHEBI:61402"/>
    </ligand>
</feature>
<evidence type="ECO:0000256" key="10">
    <source>
        <dbReference type="ARBA" id="ARBA00093218"/>
    </source>
</evidence>
<dbReference type="InterPro" id="IPR027502">
    <property type="entry name" value="ITPase"/>
</dbReference>
<comment type="catalytic activity">
    <reaction evidence="11">
        <text>dITP + H2O = dIMP + diphosphate + H(+)</text>
        <dbReference type="Rhea" id="RHEA:28342"/>
        <dbReference type="ChEBI" id="CHEBI:15377"/>
        <dbReference type="ChEBI" id="CHEBI:15378"/>
        <dbReference type="ChEBI" id="CHEBI:33019"/>
        <dbReference type="ChEBI" id="CHEBI:61194"/>
        <dbReference type="ChEBI" id="CHEBI:61382"/>
        <dbReference type="EC" id="3.6.1.66"/>
    </reaction>
    <physiologicalReaction direction="left-to-right" evidence="11">
        <dbReference type="Rhea" id="RHEA:28343"/>
    </physiologicalReaction>
</comment>
<dbReference type="HAMAP" id="MF_03148">
    <property type="entry name" value="HAM1_NTPase"/>
    <property type="match status" value="1"/>
</dbReference>
<comment type="cofactor">
    <cofactor evidence="13">
        <name>Mg(2+)</name>
        <dbReference type="ChEBI" id="CHEBI:18420"/>
    </cofactor>
    <cofactor evidence="13">
        <name>Mn(2+)</name>
        <dbReference type="ChEBI" id="CHEBI:29035"/>
    </cofactor>
    <text evidence="13">Binds 1 divalent metal cation per subunit; can use either Mg(2+) or Mn(2+).</text>
</comment>
<feature type="binding site" evidence="13">
    <location>
        <position position="233"/>
    </location>
    <ligand>
        <name>Mg(2+)</name>
        <dbReference type="ChEBI" id="CHEBI:18420"/>
    </ligand>
</feature>
<dbReference type="WBParaSite" id="nOo.2.0.1.t08236-RA">
    <property type="protein sequence ID" value="nOo.2.0.1.t08236-RA"/>
    <property type="gene ID" value="nOo.2.0.1.g08236"/>
</dbReference>
<dbReference type="GO" id="GO:0005737">
    <property type="term" value="C:cytoplasm"/>
    <property type="evidence" value="ECO:0007669"/>
    <property type="project" value="UniProtKB-SubCell"/>
</dbReference>
<dbReference type="AlphaFoldDB" id="A0A182EJF2"/>
<keyword evidence="3 13" id="KW-0963">Cytoplasm</keyword>
<feature type="binding site" evidence="13">
    <location>
        <begin position="261"/>
        <end position="262"/>
    </location>
    <ligand>
        <name>ITP</name>
        <dbReference type="ChEBI" id="CHEBI:61402"/>
    </ligand>
</feature>
<feature type="binding site" evidence="13">
    <location>
        <position position="360"/>
    </location>
    <ligand>
        <name>ITP</name>
        <dbReference type="ChEBI" id="CHEBI:61402"/>
    </ligand>
</feature>
<dbReference type="SUPFAM" id="SSF52972">
    <property type="entry name" value="ITPase-like"/>
    <property type="match status" value="1"/>
</dbReference>
<dbReference type="Proteomes" id="UP000271087">
    <property type="component" value="Unassembled WGS sequence"/>
</dbReference>
<evidence type="ECO:0000256" key="9">
    <source>
        <dbReference type="ARBA" id="ARBA00054940"/>
    </source>
</evidence>
<comment type="catalytic activity">
    <reaction evidence="13">
        <text>XTP + H2O = XMP + diphosphate + H(+)</text>
        <dbReference type="Rhea" id="RHEA:28610"/>
        <dbReference type="ChEBI" id="CHEBI:15377"/>
        <dbReference type="ChEBI" id="CHEBI:15378"/>
        <dbReference type="ChEBI" id="CHEBI:33019"/>
        <dbReference type="ChEBI" id="CHEBI:57464"/>
        <dbReference type="ChEBI" id="CHEBI:61314"/>
        <dbReference type="EC" id="3.6.1.66"/>
    </reaction>
</comment>
<keyword evidence="5 13" id="KW-0547">Nucleotide-binding</keyword>
<comment type="subunit">
    <text evidence="13">Homodimer.</text>
</comment>
<comment type="similarity">
    <text evidence="2 13">Belongs to the HAM1 NTPase family.</text>
</comment>
<evidence type="ECO:0000256" key="11">
    <source>
        <dbReference type="ARBA" id="ARBA00093255"/>
    </source>
</evidence>
<dbReference type="GO" id="GO:0009117">
    <property type="term" value="P:nucleotide metabolic process"/>
    <property type="evidence" value="ECO:0007669"/>
    <property type="project" value="UniProtKB-KW"/>
</dbReference>
<evidence type="ECO:0000256" key="1">
    <source>
        <dbReference type="ARBA" id="ARBA00004496"/>
    </source>
</evidence>
<organism evidence="16">
    <name type="scientific">Onchocerca ochengi</name>
    <name type="common">Filarial nematode worm</name>
    <dbReference type="NCBI Taxonomy" id="42157"/>
    <lineage>
        <taxon>Eukaryota</taxon>
        <taxon>Metazoa</taxon>
        <taxon>Ecdysozoa</taxon>
        <taxon>Nematoda</taxon>
        <taxon>Chromadorea</taxon>
        <taxon>Rhabditida</taxon>
        <taxon>Spirurina</taxon>
        <taxon>Spiruromorpha</taxon>
        <taxon>Filarioidea</taxon>
        <taxon>Onchocercidae</taxon>
        <taxon>Onchocerca</taxon>
    </lineage>
</organism>
<feature type="binding site" evidence="13">
    <location>
        <begin position="365"/>
        <end position="366"/>
    </location>
    <ligand>
        <name>ITP</name>
        <dbReference type="ChEBI" id="CHEBI:61402"/>
    </ligand>
</feature>
<dbReference type="Pfam" id="PF01725">
    <property type="entry name" value="Ham1p_like"/>
    <property type="match status" value="1"/>
</dbReference>
<dbReference type="InterPro" id="IPR002637">
    <property type="entry name" value="RdgB/HAM1"/>
</dbReference>
<name>A0A182EJF2_ONCOC</name>
<protein>
    <recommendedName>
        <fullName evidence="13">Inosine triphosphate pyrophosphatase</fullName>
        <shortName evidence="13">ITPase</shortName>
        <shortName evidence="13">Inosine triphosphatase</shortName>
        <ecNumber evidence="13">3.6.1.66</ecNumber>
    </recommendedName>
    <alternativeName>
        <fullName evidence="13">Non-canonical purine NTP pyrophosphatase</fullName>
    </alternativeName>
    <alternativeName>
        <fullName evidence="13">Non-standard purine NTP pyrophosphatase</fullName>
    </alternativeName>
    <alternativeName>
        <fullName evidence="13">Nucleoside-triphosphate diphosphatase</fullName>
    </alternativeName>
    <alternativeName>
        <fullName evidence="13">Nucleoside-triphosphate pyrophosphatase</fullName>
        <shortName evidence="13">NTPase</shortName>
    </alternativeName>
    <alternativeName>
        <fullName evidence="13">XTP/dITP diphosphatase</fullName>
    </alternativeName>
</protein>
<dbReference type="EMBL" id="UYRW01003342">
    <property type="protein sequence ID" value="VDK88745.1"/>
    <property type="molecule type" value="Genomic_DNA"/>
</dbReference>
<comment type="subcellular location">
    <subcellularLocation>
        <location evidence="1 13">Cytoplasm</location>
    </subcellularLocation>
</comment>
<dbReference type="GO" id="GO:0000166">
    <property type="term" value="F:nucleotide binding"/>
    <property type="evidence" value="ECO:0007669"/>
    <property type="project" value="UniProtKB-KW"/>
</dbReference>
<evidence type="ECO:0000256" key="3">
    <source>
        <dbReference type="ARBA" id="ARBA00022490"/>
    </source>
</evidence>
<gene>
    <name evidence="14" type="ORF">NOO_LOCUS8236</name>
</gene>
<feature type="binding site" evidence="13">
    <location>
        <position position="261"/>
    </location>
    <ligand>
        <name>Mg(2+)</name>
        <dbReference type="ChEBI" id="CHEBI:18420"/>
    </ligand>
</feature>
<dbReference type="GO" id="GO:0035870">
    <property type="term" value="F:dITP diphosphatase activity"/>
    <property type="evidence" value="ECO:0007669"/>
    <property type="project" value="UniProtKB-UniRule"/>
</dbReference>
<comment type="function">
    <text evidence="13">Pyrophosphatase that hydrolyzes non-canonical purine nucleotides such as inosine triphosphate (ITP), deoxyinosine triphosphate (dITP) or xanthosine 5'-triphosphate (XTP) to their respective monophosphate derivatives. The enzyme does not distinguish between the deoxy- and ribose forms. Probably excludes non-canonical purines from RNA and DNA precursor pools, thus preventing their incorporation into RNA and DNA and avoiding chromosomal lesions.</text>
</comment>
<evidence type="ECO:0000313" key="15">
    <source>
        <dbReference type="Proteomes" id="UP000271087"/>
    </source>
</evidence>
<dbReference type="PANTHER" id="PTHR11067:SF9">
    <property type="entry name" value="INOSINE TRIPHOSPHATE PYROPHOSPHATASE"/>
    <property type="match status" value="1"/>
</dbReference>
<evidence type="ECO:0000313" key="16">
    <source>
        <dbReference type="WBParaSite" id="nOo.2.0.1.t08236-RA"/>
    </source>
</evidence>
<dbReference type="Gene3D" id="3.90.950.10">
    <property type="match status" value="1"/>
</dbReference>
<feature type="binding site" evidence="13">
    <location>
        <position position="245"/>
    </location>
    <ligand>
        <name>ITP</name>
        <dbReference type="ChEBI" id="CHEBI:61402"/>
    </ligand>
</feature>
<comment type="catalytic activity">
    <reaction evidence="10">
        <text>ITP + H2O = IMP + diphosphate + H(+)</text>
        <dbReference type="Rhea" id="RHEA:29399"/>
        <dbReference type="ChEBI" id="CHEBI:15377"/>
        <dbReference type="ChEBI" id="CHEBI:15378"/>
        <dbReference type="ChEBI" id="CHEBI:33019"/>
        <dbReference type="ChEBI" id="CHEBI:58053"/>
        <dbReference type="ChEBI" id="CHEBI:61402"/>
        <dbReference type="EC" id="3.6.1.66"/>
    </reaction>
    <physiologicalReaction direction="left-to-right" evidence="10">
        <dbReference type="Rhea" id="RHEA:29400"/>
    </physiologicalReaction>
</comment>
<proteinExistence type="inferred from homology"/>
<evidence type="ECO:0000256" key="12">
    <source>
        <dbReference type="ARBA" id="ARBA00093271"/>
    </source>
</evidence>
<reference evidence="16" key="1">
    <citation type="submission" date="2016-06" db="UniProtKB">
        <authorList>
            <consortium name="WormBaseParasite"/>
        </authorList>
    </citation>
    <scope>IDENTIFICATION</scope>
</reference>
<keyword evidence="7 13" id="KW-0460">Magnesium</keyword>
<evidence type="ECO:0000256" key="13">
    <source>
        <dbReference type="HAMAP-Rule" id="MF_03148"/>
    </source>
</evidence>
<dbReference type="GO" id="GO:0009204">
    <property type="term" value="P:deoxyribonucleoside triphosphate catabolic process"/>
    <property type="evidence" value="ECO:0007669"/>
    <property type="project" value="UniProtKB-UniRule"/>
</dbReference>
<evidence type="ECO:0000256" key="5">
    <source>
        <dbReference type="ARBA" id="ARBA00022741"/>
    </source>
</evidence>
<dbReference type="InterPro" id="IPR029001">
    <property type="entry name" value="ITPase-like_fam"/>
</dbReference>
<evidence type="ECO:0000313" key="14">
    <source>
        <dbReference type="EMBL" id="VDK88745.1"/>
    </source>
</evidence>
<sequence length="381" mass="43073">MSEWGSSGMGSSSSVENIERLFEKRGCLNDTSRNSGLLVTVPELIRDIAPMRYGLLAEEFYNSETLPCVENERIVPSSSLSKLFVNDDDEVGHMGYQCKSFYMSDKFSLPRKFSKSNSLHSKLFDKEGGISRCHSKTSEIGEVPVWKPTPSLFCDMEKEYSRNDSTFSGREIHRVIFSPTPKRSQIFNHKNCISTTSSASYHHIPRASTFFDRFRYQRIPRAAIENEDIDLLEYQGEPSEIARLKCLAASQQLQRPVIVEDTCLCFNALGGLPGPYIKWFLKNLKPNGLHKLLAGFEDKTAYAQCIFAYCESSSKPILLFQGRTNGRIVEPRGETNFGWDPCFEPEGFSQTYAEMGSAVKNTISHRSKALAQLKNYFANKS</sequence>
<evidence type="ECO:0000256" key="6">
    <source>
        <dbReference type="ARBA" id="ARBA00022801"/>
    </source>
</evidence>
<accession>A0A182EJF2</accession>
<evidence type="ECO:0000256" key="4">
    <source>
        <dbReference type="ARBA" id="ARBA00022723"/>
    </source>
</evidence>
<keyword evidence="8 13" id="KW-0546">Nucleotide metabolism</keyword>
<dbReference type="PANTHER" id="PTHR11067">
    <property type="entry name" value="INOSINE TRIPHOSPHATE PYROPHOSPHATASE/HAM1 PROTEIN"/>
    <property type="match status" value="1"/>
</dbReference>